<proteinExistence type="predicted"/>
<comment type="caution">
    <text evidence="1">The sequence shown here is derived from an EMBL/GenBank/DDBJ whole genome shotgun (WGS) entry which is preliminary data.</text>
</comment>
<accession>A0A9D4UYZ4</accession>
<dbReference type="EMBL" id="JABFUD020000008">
    <property type="protein sequence ID" value="KAI5076573.1"/>
    <property type="molecule type" value="Genomic_DNA"/>
</dbReference>
<dbReference type="AlphaFoldDB" id="A0A9D4UYZ4"/>
<protein>
    <submittedName>
        <fullName evidence="1">Uncharacterized protein</fullName>
    </submittedName>
</protein>
<dbReference type="Proteomes" id="UP000886520">
    <property type="component" value="Chromosome 8"/>
</dbReference>
<dbReference type="OrthoDB" id="1981303at2759"/>
<evidence type="ECO:0000313" key="2">
    <source>
        <dbReference type="Proteomes" id="UP000886520"/>
    </source>
</evidence>
<keyword evidence="2" id="KW-1185">Reference proteome</keyword>
<name>A0A9D4UYZ4_ADICA</name>
<reference evidence="1" key="1">
    <citation type="submission" date="2021-01" db="EMBL/GenBank/DDBJ databases">
        <title>Adiantum capillus-veneris genome.</title>
        <authorList>
            <person name="Fang Y."/>
            <person name="Liao Q."/>
        </authorList>
    </citation>
    <scope>NUCLEOTIDE SEQUENCE</scope>
    <source>
        <strain evidence="1">H3</strain>
        <tissue evidence="1">Leaf</tissue>
    </source>
</reference>
<organism evidence="1 2">
    <name type="scientific">Adiantum capillus-veneris</name>
    <name type="common">Maidenhair fern</name>
    <dbReference type="NCBI Taxonomy" id="13818"/>
    <lineage>
        <taxon>Eukaryota</taxon>
        <taxon>Viridiplantae</taxon>
        <taxon>Streptophyta</taxon>
        <taxon>Embryophyta</taxon>
        <taxon>Tracheophyta</taxon>
        <taxon>Polypodiopsida</taxon>
        <taxon>Polypodiidae</taxon>
        <taxon>Polypodiales</taxon>
        <taxon>Pteridineae</taxon>
        <taxon>Pteridaceae</taxon>
        <taxon>Vittarioideae</taxon>
        <taxon>Adiantum</taxon>
    </lineage>
</organism>
<sequence length="139" mass="15685">MEAADEGLLLRTNSQGLHGSWADADQQHKANEKPKRELRFAAKIAAAMDADGFIGVKDSVCADDGLQQSVCVKNVGSLYCGPSPANLPRAQHRPRRRKWRVMRRLRRTRFLFSSILQKVKKAFRTSSKRPLQAHEGFIK</sequence>
<gene>
    <name evidence="1" type="ORF">GOP47_0008638</name>
</gene>
<evidence type="ECO:0000313" key="1">
    <source>
        <dbReference type="EMBL" id="KAI5076573.1"/>
    </source>
</evidence>